<comment type="caution">
    <text evidence="1">The sequence shown here is derived from an EMBL/GenBank/DDBJ whole genome shotgun (WGS) entry which is preliminary data.</text>
</comment>
<accession>A0ABV8HB04</accession>
<dbReference type="EMBL" id="JBHSAS010000030">
    <property type="protein sequence ID" value="MFC4029302.1"/>
    <property type="molecule type" value="Genomic_DNA"/>
</dbReference>
<protein>
    <submittedName>
        <fullName evidence="1">Uncharacterized protein</fullName>
    </submittedName>
</protein>
<reference evidence="2" key="1">
    <citation type="journal article" date="2019" name="Int. J. Syst. Evol. Microbiol.">
        <title>The Global Catalogue of Microorganisms (GCM) 10K type strain sequencing project: providing services to taxonomists for standard genome sequencing and annotation.</title>
        <authorList>
            <consortium name="The Broad Institute Genomics Platform"/>
            <consortium name="The Broad Institute Genome Sequencing Center for Infectious Disease"/>
            <person name="Wu L."/>
            <person name="Ma J."/>
        </authorList>
    </citation>
    <scope>NUCLEOTIDE SEQUENCE [LARGE SCALE GENOMIC DNA]</scope>
    <source>
        <strain evidence="2">CECT 9128</strain>
    </source>
</reference>
<sequence length="320" mass="37940">MYELITISKGDQILAFIIFDRSSNLKLSIPVFRFLNSSLKITLSKHLLFKAILASTNENRSLIEISENYLEEDILNSITEAKFIKKGKNWEKINLKKIVPFDEIKNLISKDYFKEFINQIDLEENRENYAFLKKYNFERHLSPIKIKDLDIATFIIPIKPVWAEQLFDDRSNEKLRLFESKNELLLNRENVYYRSPSKRSLSAPARILWYTSENPITKEKGQIKAVSYIDEIFIDNSKKLFKQFEQLGIYKWKDIEKTSDKNNKIMVVVFSDTELLNRPVDLKFLRNLFKEKESKNFMVLSPIKIKTETYLAIYKRGMEK</sequence>
<evidence type="ECO:0000313" key="2">
    <source>
        <dbReference type="Proteomes" id="UP001595793"/>
    </source>
</evidence>
<dbReference type="Proteomes" id="UP001595793">
    <property type="component" value="Unassembled WGS sequence"/>
</dbReference>
<name>A0ABV8HB04_9FLAO</name>
<proteinExistence type="predicted"/>
<gene>
    <name evidence="1" type="ORF">ACFOS1_17925</name>
</gene>
<evidence type="ECO:0000313" key="1">
    <source>
        <dbReference type="EMBL" id="MFC4029302.1"/>
    </source>
</evidence>
<organism evidence="1 2">
    <name type="scientific">Zunongwangia endophytica</name>
    <dbReference type="NCBI Taxonomy" id="1808945"/>
    <lineage>
        <taxon>Bacteria</taxon>
        <taxon>Pseudomonadati</taxon>
        <taxon>Bacteroidota</taxon>
        <taxon>Flavobacteriia</taxon>
        <taxon>Flavobacteriales</taxon>
        <taxon>Flavobacteriaceae</taxon>
        <taxon>Zunongwangia</taxon>
    </lineage>
</organism>
<keyword evidence="2" id="KW-1185">Reference proteome</keyword>
<dbReference type="RefSeq" id="WP_290232219.1">
    <property type="nucleotide sequence ID" value="NZ_JAUFPZ010000002.1"/>
</dbReference>